<dbReference type="EMBL" id="JAPFQI010000022">
    <property type="protein sequence ID" value="MCW8087810.1"/>
    <property type="molecule type" value="Genomic_DNA"/>
</dbReference>
<name>A0ABT3P068_9PROT</name>
<dbReference type="Proteomes" id="UP001526430">
    <property type="component" value="Unassembled WGS sequence"/>
</dbReference>
<dbReference type="RefSeq" id="WP_301592017.1">
    <property type="nucleotide sequence ID" value="NZ_JAPFQI010000022.1"/>
</dbReference>
<dbReference type="InterPro" id="IPR008228">
    <property type="entry name" value="UCP006173"/>
</dbReference>
<proteinExistence type="predicted"/>
<dbReference type="PANTHER" id="PTHR37421:SF1">
    <property type="entry name" value="UPF0260 PROTEIN YCGN"/>
    <property type="match status" value="1"/>
</dbReference>
<comment type="caution">
    <text evidence="1">The sequence shown here is derived from an EMBL/GenBank/DDBJ whole genome shotgun (WGS) entry which is preliminary data.</text>
</comment>
<organism evidence="1 2">
    <name type="scientific">Sabulicella glaciei</name>
    <dbReference type="NCBI Taxonomy" id="2984948"/>
    <lineage>
        <taxon>Bacteria</taxon>
        <taxon>Pseudomonadati</taxon>
        <taxon>Pseudomonadota</taxon>
        <taxon>Alphaproteobacteria</taxon>
        <taxon>Acetobacterales</taxon>
        <taxon>Acetobacteraceae</taxon>
        <taxon>Sabulicella</taxon>
    </lineage>
</organism>
<sequence>MTFWMQKSLAEMTQTEWESLCDGCGRCCTVRLKRANFRLLTRLGCPLLSPDTGRCMDYANRKERMSHCNTLTPESVGNWLPNTCAYRLVKEGRSLPEWHHLMCGDRERVHEGHSVRGWVVPMEPGMDPIKNLVGYEEG</sequence>
<accession>A0ABT3P068</accession>
<dbReference type="PANTHER" id="PTHR37421">
    <property type="entry name" value="UPF0260 PROTEIN YCGN"/>
    <property type="match status" value="1"/>
</dbReference>
<evidence type="ECO:0000313" key="1">
    <source>
        <dbReference type="EMBL" id="MCW8087810.1"/>
    </source>
</evidence>
<protein>
    <submittedName>
        <fullName evidence="1">YcgN family cysteine cluster protein</fullName>
    </submittedName>
</protein>
<keyword evidence="2" id="KW-1185">Reference proteome</keyword>
<reference evidence="1 2" key="1">
    <citation type="submission" date="2022-10" db="EMBL/GenBank/DDBJ databases">
        <title>Roseococcus glaciei nov., sp. nov., isolated from glacier.</title>
        <authorList>
            <person name="Liu Q."/>
            <person name="Xin Y.-H."/>
        </authorList>
    </citation>
    <scope>NUCLEOTIDE SEQUENCE [LARGE SCALE GENOMIC DNA]</scope>
    <source>
        <strain evidence="1 2">MDT2-1-1</strain>
    </source>
</reference>
<gene>
    <name evidence="1" type="ORF">OF850_19565</name>
</gene>
<evidence type="ECO:0000313" key="2">
    <source>
        <dbReference type="Proteomes" id="UP001526430"/>
    </source>
</evidence>
<dbReference type="PIRSF" id="PIRSF006173">
    <property type="entry name" value="UCP006173"/>
    <property type="match status" value="1"/>
</dbReference>